<organism evidence="1 2">
    <name type="scientific">Aureimonas ureilytica</name>
    <dbReference type="NCBI Taxonomy" id="401562"/>
    <lineage>
        <taxon>Bacteria</taxon>
        <taxon>Pseudomonadati</taxon>
        <taxon>Pseudomonadota</taxon>
        <taxon>Alphaproteobacteria</taxon>
        <taxon>Hyphomicrobiales</taxon>
        <taxon>Aurantimonadaceae</taxon>
        <taxon>Aureimonas</taxon>
    </lineage>
</organism>
<dbReference type="AlphaFoldDB" id="A0A175RDZ2"/>
<evidence type="ECO:0000313" key="1">
    <source>
        <dbReference type="EMBL" id="KTQ97240.1"/>
    </source>
</evidence>
<dbReference type="Gene3D" id="3.90.550.10">
    <property type="entry name" value="Spore Coat Polysaccharide Biosynthesis Protein SpsA, Chain A"/>
    <property type="match status" value="1"/>
</dbReference>
<proteinExistence type="predicted"/>
<comment type="caution">
    <text evidence="1">The sequence shown here is derived from an EMBL/GenBank/DDBJ whole genome shotgun (WGS) entry which is preliminary data.</text>
</comment>
<sequence>MRFVRSSETVLEGYVIDPVDPERRLAVELLLDGYLAQLMRAQLFDREALALGLGDGCHGFRFVLEAGALAGLGRAELRLANLDIALGEPIDLRAATGFDPSGAPSAGAQWDGGLTLSGWLDINSTSVAPRHVEAVVDGAVVARTVADRWRKVTAGNAARPVAGFRLTLPRSLADGRPRDVELLAHGRPLPVGPLTLLAFPDGLAADLKARAEYEQDVPRGALFDAILPDHVPFSQFEDWDRRFPLVPVSEPGNSRVAVLVVGAGDGEASLAALGDHPGGPMAILAPFETSGGFDPAAARLFLETEAADCDAILWLRAGARLRPGALSRWQAALEADPAASLCYGDLLLHAEDGTLQPLALPAFDYERALEQSLFETAFLMRRDEAMDALARGVAHIHRLFLAPVEAGLHRLGRFLHVPGFAATCPIPSPRAEAETLAASVSSHLAARGVAADLRPRPAMTLPALRVRRKAAPATIALILDADDPSLPLREAGEALRPARRAGDVQLFVSAGILDPSLREALRLDGIELLQSSGGRSRAARLNAAVEAAPADLVCILDARLRPVGADWLDELTSRIAETDVGAVAPVLLGGDGAVAEAGRLLSPLGHSLPAFEGMASGDPAYGDALTVARQTSGLSWSAVLTRRAEFLALGGFDALLFPHRFGAQDYALKLQAFGRRVVQSPDAVLKLSALPLRPPGDGSREARALLARWPGVAASDPFHSPLLPRGGSLHAGLAWPPGSLAPRRSQVAPARAVPPGWW</sequence>
<dbReference type="Proteomes" id="UP000078272">
    <property type="component" value="Unassembled WGS sequence"/>
</dbReference>
<dbReference type="EMBL" id="LDPZ01000010">
    <property type="protein sequence ID" value="KTQ97240.1"/>
    <property type="molecule type" value="Genomic_DNA"/>
</dbReference>
<evidence type="ECO:0000313" key="2">
    <source>
        <dbReference type="Proteomes" id="UP000078272"/>
    </source>
</evidence>
<dbReference type="STRING" id="401562.NS365_11495"/>
<dbReference type="SUPFAM" id="SSF53448">
    <property type="entry name" value="Nucleotide-diphospho-sugar transferases"/>
    <property type="match status" value="1"/>
</dbReference>
<protein>
    <recommendedName>
        <fullName evidence="3">Glycosyltransferase 2-like domain-containing protein</fullName>
    </recommendedName>
</protein>
<name>A0A175RDZ2_9HYPH</name>
<reference evidence="1 2" key="1">
    <citation type="journal article" date="2016" name="Front. Microbiol.">
        <title>Genomic Resource of Rice Seed Associated Bacteria.</title>
        <authorList>
            <person name="Midha S."/>
            <person name="Bansal K."/>
            <person name="Sharma S."/>
            <person name="Kumar N."/>
            <person name="Patil P.P."/>
            <person name="Chaudhry V."/>
            <person name="Patil P.B."/>
        </authorList>
    </citation>
    <scope>NUCLEOTIDE SEQUENCE [LARGE SCALE GENOMIC DNA]</scope>
    <source>
        <strain evidence="1 2">NS226</strain>
    </source>
</reference>
<evidence type="ECO:0008006" key="3">
    <source>
        <dbReference type="Google" id="ProtNLM"/>
    </source>
</evidence>
<gene>
    <name evidence="1" type="ORF">NS226_04590</name>
</gene>
<dbReference type="PATRIC" id="fig|401562.3.peg.131"/>
<accession>A0A175RDZ2</accession>
<dbReference type="InterPro" id="IPR029044">
    <property type="entry name" value="Nucleotide-diphossugar_trans"/>
</dbReference>